<dbReference type="InterPro" id="IPR010930">
    <property type="entry name" value="Flg_bb/hook_C_dom"/>
</dbReference>
<dbReference type="NCBIfam" id="TIGR02490">
    <property type="entry name" value="flgF"/>
    <property type="match status" value="1"/>
</dbReference>
<evidence type="ECO:0000259" key="5">
    <source>
        <dbReference type="Pfam" id="PF00460"/>
    </source>
</evidence>
<dbReference type="EMBL" id="AQQW01000012">
    <property type="protein sequence ID" value="ETW11472.1"/>
    <property type="molecule type" value="Genomic_DNA"/>
</dbReference>
<feature type="domain" description="Flagellar basal body rod protein N-terminal" evidence="5">
    <location>
        <begin position="13"/>
        <end position="35"/>
    </location>
</feature>
<keyword evidence="3 4" id="KW-0975">Bacterial flagellum</keyword>
<evidence type="ECO:0000256" key="4">
    <source>
        <dbReference type="RuleBase" id="RU362116"/>
    </source>
</evidence>
<comment type="subcellular location">
    <subcellularLocation>
        <location evidence="1 4">Bacterial flagellum basal body</location>
    </subcellularLocation>
</comment>
<comment type="caution">
    <text evidence="8">The sequence shown here is derived from an EMBL/GenBank/DDBJ whole genome shotgun (WGS) entry which is preliminary data.</text>
</comment>
<dbReference type="PATRIC" id="fig|1317118.6.peg.3584"/>
<feature type="domain" description="Flagellar basal-body/hook protein C-terminal" evidence="6">
    <location>
        <begin position="200"/>
        <end position="244"/>
    </location>
</feature>
<evidence type="ECO:0000256" key="1">
    <source>
        <dbReference type="ARBA" id="ARBA00004117"/>
    </source>
</evidence>
<evidence type="ECO:0000259" key="6">
    <source>
        <dbReference type="Pfam" id="PF06429"/>
    </source>
</evidence>
<feature type="domain" description="Flagellar hook protein FlgE/F/G-like D1" evidence="7">
    <location>
        <begin position="84"/>
        <end position="151"/>
    </location>
</feature>
<dbReference type="InterPro" id="IPR053967">
    <property type="entry name" value="LlgE_F_G-like_D1"/>
</dbReference>
<dbReference type="eggNOG" id="COG4786">
    <property type="taxonomic scope" value="Bacteria"/>
</dbReference>
<dbReference type="Pfam" id="PF00460">
    <property type="entry name" value="Flg_bb_rod"/>
    <property type="match status" value="1"/>
</dbReference>
<reference evidence="8 9" key="1">
    <citation type="journal article" date="2014" name="Antonie Van Leeuwenhoek">
        <title>Roseivivax atlanticus sp. nov., isolated from surface seawater of the Atlantic Ocean.</title>
        <authorList>
            <person name="Li G."/>
            <person name="Lai Q."/>
            <person name="Liu X."/>
            <person name="Sun F."/>
            <person name="Shao Z."/>
        </authorList>
    </citation>
    <scope>NUCLEOTIDE SEQUENCE [LARGE SCALE GENOMIC DNA]</scope>
    <source>
        <strain evidence="8 9">22II-s10s</strain>
    </source>
</reference>
<dbReference type="STRING" id="1379903.ATO8_17415"/>
<evidence type="ECO:0000259" key="7">
    <source>
        <dbReference type="Pfam" id="PF22692"/>
    </source>
</evidence>
<evidence type="ECO:0000256" key="3">
    <source>
        <dbReference type="ARBA" id="ARBA00023143"/>
    </source>
</evidence>
<sequence length="251" mass="26367">MDSVAYLPISLASALRRDLDVTANNIANADTAGFRRERVAFESYLQQAQGLAADADVAFVVDGGSFLDEAQGALMQTGNPLDVALQGRGWFGYEMPDGTRAYGRDGRLTLDPQGNLVTQSGAQILDAGGAPLAVAPGDVNAISIARDGTLTGPDGAVVGQVGMFDVPDIQAYERRGAGMFVAADPAAAAPVAPAEDTAMVQGAIEGSNVQPVVEMTRLMDIQRSYERAMKLVSTEDDLRRDALSRLGRSMT</sequence>
<dbReference type="InterPro" id="IPR001444">
    <property type="entry name" value="Flag_bb_rod_N"/>
</dbReference>
<dbReference type="AlphaFoldDB" id="W4HFE1"/>
<dbReference type="PANTHER" id="PTHR30435">
    <property type="entry name" value="FLAGELLAR PROTEIN"/>
    <property type="match status" value="1"/>
</dbReference>
<keyword evidence="8" id="KW-0282">Flagellum</keyword>
<dbReference type="Pfam" id="PF06429">
    <property type="entry name" value="Flg_bbr_C"/>
    <property type="match status" value="1"/>
</dbReference>
<protein>
    <recommendedName>
        <fullName evidence="4">Flagellar basal-body rod protein FlgF</fullName>
    </recommendedName>
</protein>
<comment type="subunit">
    <text evidence="4">The basal body constitutes a major portion of the flagellar organelle and consists of five rings (E,L,P,S, and M) mounted on a central rod. The rod consists of about 26 subunits of FlgG in the distal portion, and FlgB, FlgC and FlgF are thought to build up the proximal portion of the rod with about 6 subunits each.</text>
</comment>
<dbReference type="GO" id="GO:0071978">
    <property type="term" value="P:bacterial-type flagellum-dependent swarming motility"/>
    <property type="evidence" value="ECO:0007669"/>
    <property type="project" value="TreeGrafter"/>
</dbReference>
<gene>
    <name evidence="8" type="ORF">ATO8_17415</name>
</gene>
<dbReference type="GO" id="GO:0030694">
    <property type="term" value="C:bacterial-type flagellum basal body, rod"/>
    <property type="evidence" value="ECO:0007669"/>
    <property type="project" value="UniProtKB-UniRule"/>
</dbReference>
<evidence type="ECO:0000313" key="8">
    <source>
        <dbReference type="EMBL" id="ETW11472.1"/>
    </source>
</evidence>
<dbReference type="InterPro" id="IPR037925">
    <property type="entry name" value="FlgE/F/G-like"/>
</dbReference>
<keyword evidence="9" id="KW-1185">Reference proteome</keyword>
<dbReference type="NCBIfam" id="TIGR03506">
    <property type="entry name" value="FlgEFG_subfam"/>
    <property type="match status" value="1"/>
</dbReference>
<keyword evidence="8" id="KW-0966">Cell projection</keyword>
<dbReference type="InterPro" id="IPR020013">
    <property type="entry name" value="Flagellar_FlgE/F/G"/>
</dbReference>
<comment type="similarity">
    <text evidence="2 4">Belongs to the flagella basal body rod proteins family.</text>
</comment>
<dbReference type="SUPFAM" id="SSF117143">
    <property type="entry name" value="Flagellar hook protein flgE"/>
    <property type="match status" value="1"/>
</dbReference>
<proteinExistence type="inferred from homology"/>
<dbReference type="Proteomes" id="UP000019063">
    <property type="component" value="Unassembled WGS sequence"/>
</dbReference>
<dbReference type="PANTHER" id="PTHR30435:SF19">
    <property type="entry name" value="FLAGELLAR BASAL-BODY ROD PROTEIN FLGG"/>
    <property type="match status" value="1"/>
</dbReference>
<dbReference type="RefSeq" id="WP_043846375.1">
    <property type="nucleotide sequence ID" value="NZ_AQQW01000012.1"/>
</dbReference>
<dbReference type="Pfam" id="PF22692">
    <property type="entry name" value="LlgE_F_G_D1"/>
    <property type="match status" value="1"/>
</dbReference>
<accession>W4HFE1</accession>
<organism evidence="8 9">
    <name type="scientific">Roseivivax marinus</name>
    <dbReference type="NCBI Taxonomy" id="1379903"/>
    <lineage>
        <taxon>Bacteria</taxon>
        <taxon>Pseudomonadati</taxon>
        <taxon>Pseudomonadota</taxon>
        <taxon>Alphaproteobacteria</taxon>
        <taxon>Rhodobacterales</taxon>
        <taxon>Roseobacteraceae</taxon>
        <taxon>Roseivivax</taxon>
    </lineage>
</organism>
<evidence type="ECO:0000256" key="2">
    <source>
        <dbReference type="ARBA" id="ARBA00009677"/>
    </source>
</evidence>
<evidence type="ECO:0000313" key="9">
    <source>
        <dbReference type="Proteomes" id="UP000019063"/>
    </source>
</evidence>
<dbReference type="InterPro" id="IPR012836">
    <property type="entry name" value="FlgF"/>
</dbReference>
<name>W4HFE1_9RHOB</name>
<keyword evidence="8" id="KW-0969">Cilium</keyword>